<dbReference type="Proteomes" id="UP000472268">
    <property type="component" value="Chromosome 6"/>
</dbReference>
<keyword evidence="14" id="KW-1185">Reference proteome</keyword>
<name>A0A673SVI8_SURSU</name>
<dbReference type="SUPFAM" id="SSF51064">
    <property type="entry name" value="Head domain of nucleotide exchange factor GrpE"/>
    <property type="match status" value="1"/>
</dbReference>
<evidence type="ECO:0000256" key="12">
    <source>
        <dbReference type="SAM" id="MobiDB-lite"/>
    </source>
</evidence>
<dbReference type="GO" id="GO:0051087">
    <property type="term" value="F:protein-folding chaperone binding"/>
    <property type="evidence" value="ECO:0007669"/>
    <property type="project" value="InterPro"/>
</dbReference>
<evidence type="ECO:0000256" key="3">
    <source>
        <dbReference type="ARBA" id="ARBA00022946"/>
    </source>
</evidence>
<dbReference type="InterPro" id="IPR009012">
    <property type="entry name" value="GrpE_head"/>
</dbReference>
<evidence type="ECO:0000256" key="8">
    <source>
        <dbReference type="ARBA" id="ARBA00064946"/>
    </source>
</evidence>
<dbReference type="PANTHER" id="PTHR21237">
    <property type="entry name" value="GRPE PROTEIN"/>
    <property type="match status" value="1"/>
</dbReference>
<keyword evidence="4" id="KW-0007">Acetylation</keyword>
<gene>
    <name evidence="13" type="primary">GRPEL2</name>
</gene>
<dbReference type="PANTHER" id="PTHR21237:SF10">
    <property type="entry name" value="GRPE PROTEIN HOMOLOG 2, MITOCHONDRIAL"/>
    <property type="match status" value="1"/>
</dbReference>
<dbReference type="FunFam" id="3.90.20.20:FF:000004">
    <property type="entry name" value="GrpE protein homolog"/>
    <property type="match status" value="1"/>
</dbReference>
<dbReference type="Gene3D" id="3.90.20.20">
    <property type="match status" value="1"/>
</dbReference>
<dbReference type="GO" id="GO:0001405">
    <property type="term" value="C:PAM complex, Tim23 associated import motor"/>
    <property type="evidence" value="ECO:0007669"/>
    <property type="project" value="TreeGrafter"/>
</dbReference>
<evidence type="ECO:0000256" key="5">
    <source>
        <dbReference type="ARBA" id="ARBA00023128"/>
    </source>
</evidence>
<dbReference type="HAMAP" id="MF_01151">
    <property type="entry name" value="GrpE"/>
    <property type="match status" value="1"/>
</dbReference>
<feature type="coiled-coil region" evidence="11">
    <location>
        <begin position="226"/>
        <end position="253"/>
    </location>
</feature>
<reference evidence="13 14" key="1">
    <citation type="submission" date="2019-05" db="EMBL/GenBank/DDBJ databases">
        <title>A Chromosome-scale Meerkat (S. suricatta) Genome Assembly.</title>
        <authorList>
            <person name="Dudchenko O."/>
            <person name="Lieberman Aiden E."/>
            <person name="Tung J."/>
            <person name="Barreiro L.B."/>
            <person name="Clutton-Brock T.H."/>
        </authorList>
    </citation>
    <scope>NUCLEOTIDE SEQUENCE [LARGE SCALE GENOMIC DNA]</scope>
</reference>
<dbReference type="SUPFAM" id="SSF58014">
    <property type="entry name" value="Coiled-coil domain of nucleotide exchange factor GrpE"/>
    <property type="match status" value="1"/>
</dbReference>
<keyword evidence="3" id="KW-0809">Transit peptide</keyword>
<dbReference type="AlphaFoldDB" id="A0A673SVI8"/>
<dbReference type="GO" id="GO:0042803">
    <property type="term" value="F:protein homodimerization activity"/>
    <property type="evidence" value="ECO:0007669"/>
    <property type="project" value="InterPro"/>
</dbReference>
<comment type="similarity">
    <text evidence="2 10">Belongs to the GrpE family.</text>
</comment>
<sequence>IPRVICSANCVVSPLFPPNVSAPYSQRTLPLDWVSANAVCLYLNHLPPLCIYAFFGFQFNYDFPLAGLPTLGRVLGFRGTTPLTFKHRTLYHVCLRLLFTTSRKLLEGPAAIPRVPRGLRDEHKPQPRDRNPPYAPNTLETGSAAFRRARRAKNSRKCGVRARALGGERPRRLPGRVVSRASRHLEQVRLRCLRQPGSGIWPRSQCGLFGGWCSAFWPRVPHPRAERALKLKAVKLEKEVQDLTMRYQRAVADGENIRRRTQRCVEDAKIFGIQSFCKDLVEVADILEKTTEYISEETEPGDQKLTLEKIFRGLSLLEAKLKSVFAKHGLEKMTPIGDKYDPHEHELICHVPAGVGVQPGTVAFVRQDGYKLHGRTIRLAQVEVAVESQRRL</sequence>
<proteinExistence type="inferred from homology"/>
<dbReference type="InterPro" id="IPR000740">
    <property type="entry name" value="GrpE"/>
</dbReference>
<keyword evidence="11" id="KW-0175">Coiled coil</keyword>
<dbReference type="GO" id="GO:0051082">
    <property type="term" value="F:unfolded protein binding"/>
    <property type="evidence" value="ECO:0007669"/>
    <property type="project" value="TreeGrafter"/>
</dbReference>
<evidence type="ECO:0000313" key="14">
    <source>
        <dbReference type="Proteomes" id="UP000472268"/>
    </source>
</evidence>
<dbReference type="Gene3D" id="2.30.22.10">
    <property type="entry name" value="Head domain of nucleotide exchange factor GrpE"/>
    <property type="match status" value="1"/>
</dbReference>
<dbReference type="GO" id="GO:0006457">
    <property type="term" value="P:protein folding"/>
    <property type="evidence" value="ECO:0007669"/>
    <property type="project" value="InterPro"/>
</dbReference>
<evidence type="ECO:0000313" key="13">
    <source>
        <dbReference type="Ensembl" id="ENSSSUP00005000809.1"/>
    </source>
</evidence>
<evidence type="ECO:0000256" key="2">
    <source>
        <dbReference type="ARBA" id="ARBA00009054"/>
    </source>
</evidence>
<comment type="subcellular location">
    <subcellularLocation>
        <location evidence="1 9">Mitochondrion matrix</location>
    </subcellularLocation>
</comment>
<evidence type="ECO:0000256" key="11">
    <source>
        <dbReference type="SAM" id="Coils"/>
    </source>
</evidence>
<dbReference type="GO" id="GO:0030150">
    <property type="term" value="P:protein import into mitochondrial matrix"/>
    <property type="evidence" value="ECO:0007669"/>
    <property type="project" value="TreeGrafter"/>
</dbReference>
<evidence type="ECO:0000256" key="7">
    <source>
        <dbReference type="ARBA" id="ARBA00055238"/>
    </source>
</evidence>
<dbReference type="CDD" id="cd00446">
    <property type="entry name" value="GrpE"/>
    <property type="match status" value="1"/>
</dbReference>
<evidence type="ECO:0000256" key="4">
    <source>
        <dbReference type="ARBA" id="ARBA00022990"/>
    </source>
</evidence>
<evidence type="ECO:0000256" key="10">
    <source>
        <dbReference type="RuleBase" id="RU004478"/>
    </source>
</evidence>
<feature type="region of interest" description="Disordered" evidence="12">
    <location>
        <begin position="116"/>
        <end position="142"/>
    </location>
</feature>
<dbReference type="GO" id="GO:0000774">
    <property type="term" value="F:adenyl-nucleotide exchange factor activity"/>
    <property type="evidence" value="ECO:0007669"/>
    <property type="project" value="InterPro"/>
</dbReference>
<keyword evidence="5 9" id="KW-0496">Mitochondrion</keyword>
<evidence type="ECO:0000256" key="6">
    <source>
        <dbReference type="ARBA" id="ARBA00023186"/>
    </source>
</evidence>
<dbReference type="InterPro" id="IPR013805">
    <property type="entry name" value="GrpE_CC"/>
</dbReference>
<evidence type="ECO:0000256" key="9">
    <source>
        <dbReference type="RuleBase" id="RU000640"/>
    </source>
</evidence>
<reference evidence="13" key="2">
    <citation type="submission" date="2025-08" db="UniProtKB">
        <authorList>
            <consortium name="Ensembl"/>
        </authorList>
    </citation>
    <scope>IDENTIFICATION</scope>
</reference>
<reference evidence="13" key="3">
    <citation type="submission" date="2025-09" db="UniProtKB">
        <authorList>
            <consortium name="Ensembl"/>
        </authorList>
    </citation>
    <scope>IDENTIFICATION</scope>
</reference>
<comment type="subunit">
    <text evidence="8">Probable component of the PAM complex at least composed of a mitochondrial HSP70 protein, GRPEL1 or GRPEL2, TIMM44, TIMM16/PAM16 and TIMM14/DNAJC19.</text>
</comment>
<dbReference type="PROSITE" id="PS01071">
    <property type="entry name" value="GRPE"/>
    <property type="match status" value="1"/>
</dbReference>
<dbReference type="Pfam" id="PF01025">
    <property type="entry name" value="GrpE"/>
    <property type="match status" value="1"/>
</dbReference>
<feature type="compositionally biased region" description="Basic and acidic residues" evidence="12">
    <location>
        <begin position="118"/>
        <end position="131"/>
    </location>
</feature>
<protein>
    <recommendedName>
        <fullName evidence="9">GrpE protein homolog</fullName>
    </recommendedName>
</protein>
<comment type="function">
    <text evidence="7">Essential component of the PAM complex, a complex required for the translocation of transit peptide-containing proteins from the inner membrane into the mitochondrial matrix in an ATP-dependent manner. Seems to control the nucleotide-dependent binding of mitochondrial HSP70 to substrate proteins. Stimulates ATPase activity of mt-HSP70. May also serve to modulate the interconversion of oligomeric (inactive) and monomeric (active) forms of mt-HSP70.</text>
</comment>
<keyword evidence="6 9" id="KW-0143">Chaperone</keyword>
<organism evidence="13 14">
    <name type="scientific">Suricata suricatta</name>
    <name type="common">Meerkat</name>
    <dbReference type="NCBI Taxonomy" id="37032"/>
    <lineage>
        <taxon>Eukaryota</taxon>
        <taxon>Metazoa</taxon>
        <taxon>Chordata</taxon>
        <taxon>Craniata</taxon>
        <taxon>Vertebrata</taxon>
        <taxon>Euteleostomi</taxon>
        <taxon>Mammalia</taxon>
        <taxon>Eutheria</taxon>
        <taxon>Laurasiatheria</taxon>
        <taxon>Carnivora</taxon>
        <taxon>Feliformia</taxon>
        <taxon>Herpestidae</taxon>
        <taxon>Suricata</taxon>
    </lineage>
</organism>
<accession>A0A673SVI8</accession>
<dbReference type="FunFam" id="2.30.22.10:FF:000003">
    <property type="entry name" value="GrpE protein homolog"/>
    <property type="match status" value="1"/>
</dbReference>
<dbReference type="Ensembl" id="ENSSSUT00005000966.1">
    <property type="protein sequence ID" value="ENSSSUP00005000809.1"/>
    <property type="gene ID" value="ENSSSUG00005000572.1"/>
</dbReference>
<dbReference type="PRINTS" id="PR00773">
    <property type="entry name" value="GRPEPROTEIN"/>
</dbReference>
<evidence type="ECO:0000256" key="1">
    <source>
        <dbReference type="ARBA" id="ARBA00004305"/>
    </source>
</evidence>